<dbReference type="InterPro" id="IPR001757">
    <property type="entry name" value="P_typ_ATPase"/>
</dbReference>
<feature type="transmembrane region" description="Helical" evidence="17">
    <location>
        <begin position="20"/>
        <end position="38"/>
    </location>
</feature>
<dbReference type="Pfam" id="PF00122">
    <property type="entry name" value="E1-E2_ATPase"/>
    <property type="match status" value="1"/>
</dbReference>
<keyword evidence="10 17" id="KW-0547">Nucleotide-binding</keyword>
<evidence type="ECO:0000256" key="10">
    <source>
        <dbReference type="ARBA" id="ARBA00022741"/>
    </source>
</evidence>
<dbReference type="PANTHER" id="PTHR43520">
    <property type="entry name" value="ATP7, ISOFORM B"/>
    <property type="match status" value="1"/>
</dbReference>
<dbReference type="InterPro" id="IPR027256">
    <property type="entry name" value="P-typ_ATPase_IB"/>
</dbReference>
<evidence type="ECO:0000256" key="6">
    <source>
        <dbReference type="ARBA" id="ARBA00022475"/>
    </source>
</evidence>
<evidence type="ECO:0000256" key="14">
    <source>
        <dbReference type="ARBA" id="ARBA00022989"/>
    </source>
</evidence>
<dbReference type="Gene3D" id="2.70.150.10">
    <property type="entry name" value="Calcium-transporting ATPase, cytoplasmic transduction domain A"/>
    <property type="match status" value="1"/>
</dbReference>
<organism evidence="19">
    <name type="scientific">Tuwongella immobilis</name>
    <dbReference type="NCBI Taxonomy" id="692036"/>
    <lineage>
        <taxon>Bacteria</taxon>
        <taxon>Pseudomonadati</taxon>
        <taxon>Planctomycetota</taxon>
        <taxon>Planctomycetia</taxon>
        <taxon>Gemmatales</taxon>
        <taxon>Gemmataceae</taxon>
        <taxon>Tuwongella</taxon>
    </lineage>
</organism>
<evidence type="ECO:0000313" key="19">
    <source>
        <dbReference type="EMBL" id="VIP03146.1"/>
    </source>
</evidence>
<dbReference type="PANTHER" id="PTHR43520:SF5">
    <property type="entry name" value="CATION-TRANSPORTING P-TYPE ATPASE-RELATED"/>
    <property type="match status" value="1"/>
</dbReference>
<dbReference type="SFLD" id="SFLDG00002">
    <property type="entry name" value="C1.7:_P-type_atpase_like"/>
    <property type="match status" value="1"/>
</dbReference>
<dbReference type="PRINTS" id="PR00119">
    <property type="entry name" value="CATATPASE"/>
</dbReference>
<feature type="domain" description="Band 7" evidence="18">
    <location>
        <begin position="734"/>
        <end position="939"/>
    </location>
</feature>
<dbReference type="InterPro" id="IPR008250">
    <property type="entry name" value="ATPase_P-typ_transduc_dom_A_sf"/>
</dbReference>
<dbReference type="SFLD" id="SFLDF00027">
    <property type="entry name" value="p-type_atpase"/>
    <property type="match status" value="1"/>
</dbReference>
<feature type="transmembrane region" description="Helical" evidence="17">
    <location>
        <begin position="58"/>
        <end position="75"/>
    </location>
</feature>
<dbReference type="InterPro" id="IPR059000">
    <property type="entry name" value="ATPase_P-type_domA"/>
</dbReference>
<evidence type="ECO:0000256" key="7">
    <source>
        <dbReference type="ARBA" id="ARBA00022553"/>
    </source>
</evidence>
<dbReference type="EMBL" id="LR593887">
    <property type="protein sequence ID" value="VTS03525.1"/>
    <property type="molecule type" value="Genomic_DNA"/>
</dbReference>
<dbReference type="InterPro" id="IPR010201">
    <property type="entry name" value="HflK"/>
</dbReference>
<dbReference type="InterPro" id="IPR036013">
    <property type="entry name" value="Band_7/SPFH_dom_sf"/>
</dbReference>
<keyword evidence="9 17" id="KW-0479">Metal-binding</keyword>
<protein>
    <recommendedName>
        <fullName evidence="18">Band 7 domain-containing protein</fullName>
    </recommendedName>
</protein>
<dbReference type="SMART" id="SM00244">
    <property type="entry name" value="PHB"/>
    <property type="match status" value="1"/>
</dbReference>
<keyword evidence="6 17" id="KW-1003">Cell membrane</keyword>
<dbReference type="Pfam" id="PF01145">
    <property type="entry name" value="Band_7"/>
    <property type="match status" value="1"/>
</dbReference>
<dbReference type="Pfam" id="PF00702">
    <property type="entry name" value="Hydrolase"/>
    <property type="match status" value="1"/>
</dbReference>
<accession>A0A6C2YNY3</accession>
<comment type="similarity">
    <text evidence="4">Belongs to the band 7/mec-2 family. HflK subfamily.</text>
</comment>
<keyword evidence="15" id="KW-0406">Ion transport</keyword>
<evidence type="ECO:0000256" key="16">
    <source>
        <dbReference type="ARBA" id="ARBA00023136"/>
    </source>
</evidence>
<dbReference type="InterPro" id="IPR023214">
    <property type="entry name" value="HAD_sf"/>
</dbReference>
<comment type="subcellular location">
    <subcellularLocation>
        <location evidence="2">Cell membrane</location>
        <topology evidence="2">Multi-pass membrane protein</topology>
    </subcellularLocation>
    <subcellularLocation>
        <location evidence="1">Membrane</location>
        <topology evidence="1">Single-pass membrane protein</topology>
    </subcellularLocation>
</comment>
<dbReference type="GO" id="GO:0043682">
    <property type="term" value="F:P-type divalent copper transporter activity"/>
    <property type="evidence" value="ECO:0007669"/>
    <property type="project" value="TreeGrafter"/>
</dbReference>
<comment type="similarity">
    <text evidence="3 17">Belongs to the cation transport ATPase (P-type) (TC 3.A.3) family. Type IB subfamily.</text>
</comment>
<dbReference type="InterPro" id="IPR018303">
    <property type="entry name" value="ATPase_P-typ_P_site"/>
</dbReference>
<dbReference type="Proteomes" id="UP000464378">
    <property type="component" value="Chromosome"/>
</dbReference>
<evidence type="ECO:0000313" key="20">
    <source>
        <dbReference type="Proteomes" id="UP000464378"/>
    </source>
</evidence>
<keyword evidence="20" id="KW-1185">Reference proteome</keyword>
<sequence length="1117" mass="121599">MHRERLATETIFDSPNHLPLYAFTALLTLLVGADLGPLLTGWLNQNGWELPVWDRSILGYRFALWAAILGGARVLYGSIDSLLDGRFGADLALAIACIAAILVGEPLVAAEVVLIGLIGECLEAVVFERTQRSVGRLVELFPKRCWRLRDGTEERVFVDELQVGDTVVVKPGGKVPVDGIIRQGTSSVDVKALTGESVPVDKRPGDAVLAGSINQLGALTIEATHLAKDTVAGRVIELTGRALQEKATLERIADRYARLFLPIVLALAAATFLVSLLAYMGPFRPETERLRLGSAIRVSIYPVLSVLVVACPCALVLATPAAVIATLGRLAGTGVLVRRVAAFERIAQVNVVAFDKTGTLTEGKLEVVDRYPLQGTSPDELLTLAATAEQGSEHPIARAILSAAKSAQLSLRPIKRLEAYPGGGILAIGQTGTILVGSRRWLQERGVPIPESFSRILQQMDESGQTAVLIAGEKVLLGALGLSDRLRPEAAGVVADLQQLGVREIAMLSGDRQAVADAIVRQLPPGVRVHAELWPQQKVEQIDRLAAETEPNQPPRTVMMIGDGINDAPALAKASIGIAVGGTDLVVESGDLLMMSEPLRPLPFLIRLSRQMLRIMRQNILIFGFGVNFVGIALIAWIWPMLAWSPEWFERGPLMAAIYHQLGSLLVLLNSMRLLMFERRMLPEAIPATRIRQTIERWSSQGTNFGDWLHDRLHDWPRSLAMLGSIGLGVWLVSGIVIIQPGEAGIVKRFGEVVTVLPPGLSMRYPWPIEQLDRIAIDRIQIVEIGFRSPEMLGRSATTMFDRSSAAGAELTWASVHQAGTQRIPEESVLITGDGGLVELLATVRFTIHDPLQFRQASTDPEGMIRAQTESILRESIASRAFLEILTVERSAIQDEVTKKLQRVCDRIVEGGLGIQLDGVTLHDLHPPQEVVPAYHEVARAIQSRDRSLNDAKAESIRTRGKALESSMSLTRAAEATSFERVTDATAVRDAFLAWKQSRTTIPRAEDIAGLLQAMSGPDAGIAPGIRWMGWQIHREQQRQIRGQLTLFRLGSEALVRVLQRRDKLLIDAMQIPGKRTLWILDPASPNLGGIPAPLPGPPAIPAMVIPSDSTTIRPNP</sequence>
<dbReference type="InterPro" id="IPR023299">
    <property type="entry name" value="ATPase_P-typ_cyto_dom_N"/>
</dbReference>
<keyword evidence="13" id="KW-1278">Translocase</keyword>
<dbReference type="InterPro" id="IPR036412">
    <property type="entry name" value="HAD-like_sf"/>
</dbReference>
<evidence type="ECO:0000259" key="18">
    <source>
        <dbReference type="SMART" id="SM00244"/>
    </source>
</evidence>
<evidence type="ECO:0000256" key="15">
    <source>
        <dbReference type="ARBA" id="ARBA00023065"/>
    </source>
</evidence>
<dbReference type="InterPro" id="IPR001107">
    <property type="entry name" value="Band_7"/>
</dbReference>
<proteinExistence type="inferred from homology"/>
<feature type="transmembrane region" description="Helical" evidence="17">
    <location>
        <begin position="654"/>
        <end position="672"/>
    </location>
</feature>
<evidence type="ECO:0000256" key="3">
    <source>
        <dbReference type="ARBA" id="ARBA00006024"/>
    </source>
</evidence>
<dbReference type="Gene3D" id="3.30.479.30">
    <property type="entry name" value="Band 7 domain"/>
    <property type="match status" value="1"/>
</dbReference>
<dbReference type="GO" id="GO:0005886">
    <property type="term" value="C:plasma membrane"/>
    <property type="evidence" value="ECO:0007669"/>
    <property type="project" value="UniProtKB-SubCell"/>
</dbReference>
<dbReference type="GO" id="GO:0016887">
    <property type="term" value="F:ATP hydrolysis activity"/>
    <property type="evidence" value="ECO:0007669"/>
    <property type="project" value="InterPro"/>
</dbReference>
<keyword evidence="5" id="KW-0813">Transport</keyword>
<evidence type="ECO:0000256" key="13">
    <source>
        <dbReference type="ARBA" id="ARBA00022967"/>
    </source>
</evidence>
<keyword evidence="7" id="KW-0597">Phosphoprotein</keyword>
<feature type="transmembrane region" description="Helical" evidence="17">
    <location>
        <begin position="720"/>
        <end position="739"/>
    </location>
</feature>
<dbReference type="SUPFAM" id="SSF81665">
    <property type="entry name" value="Calcium ATPase, transmembrane domain M"/>
    <property type="match status" value="1"/>
</dbReference>
<dbReference type="KEGG" id="tim:GMBLW1_08140"/>
<dbReference type="Gene3D" id="3.40.50.1000">
    <property type="entry name" value="HAD superfamily/HAD-like"/>
    <property type="match status" value="1"/>
</dbReference>
<dbReference type="RefSeq" id="WP_162658241.1">
    <property type="nucleotide sequence ID" value="NZ_LR593887.1"/>
</dbReference>
<evidence type="ECO:0000256" key="2">
    <source>
        <dbReference type="ARBA" id="ARBA00004651"/>
    </source>
</evidence>
<dbReference type="EMBL" id="LR586016">
    <property type="protein sequence ID" value="VIP03146.1"/>
    <property type="molecule type" value="Genomic_DNA"/>
</dbReference>
<keyword evidence="16 17" id="KW-0472">Membrane</keyword>
<keyword evidence="12" id="KW-0460">Magnesium</keyword>
<dbReference type="CDD" id="cd02079">
    <property type="entry name" value="P-type_ATPase_HM"/>
    <property type="match status" value="1"/>
</dbReference>
<dbReference type="SUPFAM" id="SSF117892">
    <property type="entry name" value="Band 7/SPFH domain"/>
    <property type="match status" value="1"/>
</dbReference>
<evidence type="ECO:0000256" key="17">
    <source>
        <dbReference type="RuleBase" id="RU362081"/>
    </source>
</evidence>
<feature type="transmembrane region" description="Helical" evidence="17">
    <location>
        <begin position="620"/>
        <end position="642"/>
    </location>
</feature>
<evidence type="ECO:0000256" key="5">
    <source>
        <dbReference type="ARBA" id="ARBA00022448"/>
    </source>
</evidence>
<keyword evidence="11 17" id="KW-0067">ATP-binding</keyword>
<name>A0A6C2YNY3_9BACT</name>
<evidence type="ECO:0000256" key="12">
    <source>
        <dbReference type="ARBA" id="ARBA00022842"/>
    </source>
</evidence>
<dbReference type="PROSITE" id="PS00154">
    <property type="entry name" value="ATPASE_E1_E2"/>
    <property type="match status" value="1"/>
</dbReference>
<feature type="transmembrane region" description="Helical" evidence="17">
    <location>
        <begin position="300"/>
        <end position="328"/>
    </location>
</feature>
<dbReference type="CDD" id="cd03404">
    <property type="entry name" value="SPFH_HflK"/>
    <property type="match status" value="1"/>
</dbReference>
<dbReference type="GO" id="GO:0005507">
    <property type="term" value="F:copper ion binding"/>
    <property type="evidence" value="ECO:0007669"/>
    <property type="project" value="TreeGrafter"/>
</dbReference>
<keyword evidence="19" id="KW-0378">Hydrolase</keyword>
<evidence type="ECO:0000256" key="11">
    <source>
        <dbReference type="ARBA" id="ARBA00022840"/>
    </source>
</evidence>
<dbReference type="GO" id="GO:0055070">
    <property type="term" value="P:copper ion homeostasis"/>
    <property type="evidence" value="ECO:0007669"/>
    <property type="project" value="TreeGrafter"/>
</dbReference>
<dbReference type="SUPFAM" id="SSF81653">
    <property type="entry name" value="Calcium ATPase, transduction domain A"/>
    <property type="match status" value="1"/>
</dbReference>
<dbReference type="GO" id="GO:0005524">
    <property type="term" value="F:ATP binding"/>
    <property type="evidence" value="ECO:0007669"/>
    <property type="project" value="UniProtKB-UniRule"/>
</dbReference>
<keyword evidence="8 17" id="KW-0812">Transmembrane</keyword>
<dbReference type="NCBIfam" id="TIGR01525">
    <property type="entry name" value="ATPase-IB_hvy"/>
    <property type="match status" value="1"/>
</dbReference>
<feature type="transmembrane region" description="Helical" evidence="17">
    <location>
        <begin position="259"/>
        <end position="280"/>
    </location>
</feature>
<evidence type="ECO:0000256" key="4">
    <source>
        <dbReference type="ARBA" id="ARBA00006971"/>
    </source>
</evidence>
<dbReference type="NCBIfam" id="TIGR01494">
    <property type="entry name" value="ATPase_P-type"/>
    <property type="match status" value="1"/>
</dbReference>
<dbReference type="SFLD" id="SFLDS00003">
    <property type="entry name" value="Haloacid_Dehalogenase"/>
    <property type="match status" value="1"/>
</dbReference>
<evidence type="ECO:0000256" key="1">
    <source>
        <dbReference type="ARBA" id="ARBA00004167"/>
    </source>
</evidence>
<dbReference type="InParanoid" id="A0A6C2YNY3"/>
<dbReference type="Gene3D" id="3.40.1110.10">
    <property type="entry name" value="Calcium-transporting ATPase, cytoplasmic domain N"/>
    <property type="match status" value="1"/>
</dbReference>
<reference evidence="19" key="1">
    <citation type="submission" date="2019-04" db="EMBL/GenBank/DDBJ databases">
        <authorList>
            <consortium name="Science for Life Laboratories"/>
        </authorList>
    </citation>
    <scope>NUCLEOTIDE SEQUENCE</scope>
    <source>
        <strain evidence="19">MBLW1</strain>
    </source>
</reference>
<gene>
    <name evidence="19" type="ORF">GMBLW1_08140</name>
</gene>
<dbReference type="InterPro" id="IPR044492">
    <property type="entry name" value="P_typ_ATPase_HD_dom"/>
</dbReference>
<dbReference type="AlphaFoldDB" id="A0A6C2YNY3"/>
<evidence type="ECO:0000256" key="8">
    <source>
        <dbReference type="ARBA" id="ARBA00022692"/>
    </source>
</evidence>
<keyword evidence="14 17" id="KW-1133">Transmembrane helix</keyword>
<dbReference type="FunFam" id="2.70.150.10:FF:000002">
    <property type="entry name" value="Copper-transporting ATPase 1, putative"/>
    <property type="match status" value="1"/>
</dbReference>
<dbReference type="SUPFAM" id="SSF56784">
    <property type="entry name" value="HAD-like"/>
    <property type="match status" value="1"/>
</dbReference>
<evidence type="ECO:0000256" key="9">
    <source>
        <dbReference type="ARBA" id="ARBA00022723"/>
    </source>
</evidence>
<dbReference type="InterPro" id="IPR023298">
    <property type="entry name" value="ATPase_P-typ_TM_dom_sf"/>
</dbReference>